<protein>
    <submittedName>
        <fullName evidence="2">Uncharacterized protein</fullName>
    </submittedName>
</protein>
<dbReference type="Proteomes" id="UP001595823">
    <property type="component" value="Unassembled WGS sequence"/>
</dbReference>
<feature type="transmembrane region" description="Helical" evidence="1">
    <location>
        <begin position="49"/>
        <end position="73"/>
    </location>
</feature>
<name>A0ABV8TZ79_9ACTN</name>
<feature type="transmembrane region" description="Helical" evidence="1">
    <location>
        <begin position="21"/>
        <end position="43"/>
    </location>
</feature>
<sequence>MKDDKGFEEFRRTADYRNMVGGMRLVLLAPLLIAVMFVLWLLVDDWVPTAFFAVLLVVLAVILLIPLVLLYLAAKRIIESSSRPAETRDNVSRLLKSLYRDSRNLKDFPLTEWRDRR</sequence>
<evidence type="ECO:0000313" key="2">
    <source>
        <dbReference type="EMBL" id="MFC4335732.1"/>
    </source>
</evidence>
<gene>
    <name evidence="2" type="ORF">ACFPET_11020</name>
</gene>
<proteinExistence type="predicted"/>
<evidence type="ECO:0000256" key="1">
    <source>
        <dbReference type="SAM" id="Phobius"/>
    </source>
</evidence>
<evidence type="ECO:0000313" key="3">
    <source>
        <dbReference type="Proteomes" id="UP001595823"/>
    </source>
</evidence>
<organism evidence="2 3">
    <name type="scientific">Salininema proteolyticum</name>
    <dbReference type="NCBI Taxonomy" id="1607685"/>
    <lineage>
        <taxon>Bacteria</taxon>
        <taxon>Bacillati</taxon>
        <taxon>Actinomycetota</taxon>
        <taxon>Actinomycetes</taxon>
        <taxon>Glycomycetales</taxon>
        <taxon>Glycomycetaceae</taxon>
        <taxon>Salininema</taxon>
    </lineage>
</organism>
<dbReference type="EMBL" id="JBHSDK010000015">
    <property type="protein sequence ID" value="MFC4335732.1"/>
    <property type="molecule type" value="Genomic_DNA"/>
</dbReference>
<accession>A0ABV8TZ79</accession>
<comment type="caution">
    <text evidence="2">The sequence shown here is derived from an EMBL/GenBank/DDBJ whole genome shotgun (WGS) entry which is preliminary data.</text>
</comment>
<keyword evidence="1" id="KW-1133">Transmembrane helix</keyword>
<reference evidence="3" key="1">
    <citation type="journal article" date="2019" name="Int. J. Syst. Evol. Microbiol.">
        <title>The Global Catalogue of Microorganisms (GCM) 10K type strain sequencing project: providing services to taxonomists for standard genome sequencing and annotation.</title>
        <authorList>
            <consortium name="The Broad Institute Genomics Platform"/>
            <consortium name="The Broad Institute Genome Sequencing Center for Infectious Disease"/>
            <person name="Wu L."/>
            <person name="Ma J."/>
        </authorList>
    </citation>
    <scope>NUCLEOTIDE SEQUENCE [LARGE SCALE GENOMIC DNA]</scope>
    <source>
        <strain evidence="3">IBRC-M 10908</strain>
    </source>
</reference>
<keyword evidence="1" id="KW-0472">Membrane</keyword>
<keyword evidence="3" id="KW-1185">Reference proteome</keyword>
<dbReference type="RefSeq" id="WP_380620884.1">
    <property type="nucleotide sequence ID" value="NZ_JBHSDK010000015.1"/>
</dbReference>
<keyword evidence="1" id="KW-0812">Transmembrane</keyword>